<dbReference type="InterPro" id="IPR050235">
    <property type="entry name" value="CK1_Ser-Thr_kinase"/>
</dbReference>
<accession>A0A914QBN8</accession>
<dbReference type="Proteomes" id="UP000887578">
    <property type="component" value="Unplaced"/>
</dbReference>
<protein>
    <submittedName>
        <fullName evidence="4">Protein kinase domain-containing protein</fullName>
    </submittedName>
</protein>
<organism evidence="3 4">
    <name type="scientific">Panagrolaimus davidi</name>
    <dbReference type="NCBI Taxonomy" id="227884"/>
    <lineage>
        <taxon>Eukaryota</taxon>
        <taxon>Metazoa</taxon>
        <taxon>Ecdysozoa</taxon>
        <taxon>Nematoda</taxon>
        <taxon>Chromadorea</taxon>
        <taxon>Rhabditida</taxon>
        <taxon>Tylenchina</taxon>
        <taxon>Panagrolaimomorpha</taxon>
        <taxon>Panagrolaimoidea</taxon>
        <taxon>Panagrolaimidae</taxon>
        <taxon>Panagrolaimus</taxon>
    </lineage>
</organism>
<dbReference type="WBParaSite" id="PDA_v2.g28995.t1">
    <property type="protein sequence ID" value="PDA_v2.g28995.t1"/>
    <property type="gene ID" value="PDA_v2.g28995"/>
</dbReference>
<dbReference type="PANTHER" id="PTHR11909">
    <property type="entry name" value="CASEIN KINASE-RELATED"/>
    <property type="match status" value="1"/>
</dbReference>
<dbReference type="SMART" id="SM00220">
    <property type="entry name" value="S_TKc"/>
    <property type="match status" value="1"/>
</dbReference>
<dbReference type="InterPro" id="IPR000719">
    <property type="entry name" value="Prot_kinase_dom"/>
</dbReference>
<dbReference type="AlphaFoldDB" id="A0A914QBN8"/>
<name>A0A914QBN8_9BILA</name>
<feature type="compositionally biased region" description="Basic and acidic residues" evidence="1">
    <location>
        <begin position="344"/>
        <end position="353"/>
    </location>
</feature>
<reference evidence="4" key="1">
    <citation type="submission" date="2022-11" db="UniProtKB">
        <authorList>
            <consortium name="WormBaseParasite"/>
        </authorList>
    </citation>
    <scope>IDENTIFICATION</scope>
</reference>
<dbReference type="GO" id="GO:0005524">
    <property type="term" value="F:ATP binding"/>
    <property type="evidence" value="ECO:0007669"/>
    <property type="project" value="InterPro"/>
</dbReference>
<evidence type="ECO:0000313" key="3">
    <source>
        <dbReference type="Proteomes" id="UP000887578"/>
    </source>
</evidence>
<dbReference type="SUPFAM" id="SSF56112">
    <property type="entry name" value="Protein kinase-like (PK-like)"/>
    <property type="match status" value="1"/>
</dbReference>
<dbReference type="InterPro" id="IPR011009">
    <property type="entry name" value="Kinase-like_dom_sf"/>
</dbReference>
<dbReference type="PROSITE" id="PS50011">
    <property type="entry name" value="PROTEIN_KINASE_DOM"/>
    <property type="match status" value="1"/>
</dbReference>
<proteinExistence type="predicted"/>
<sequence length="410" mass="46291">MGSNRQPDPLMPQVGGTITHPEHGQFKILKSLASGPFSDVFKVLHVQKNERYAMKCEREEGNIRPVLKLDVYVLTQMGKNSHGIGFPKLICAGRTGYYKYAIMQLVGADLGRLRRAMPDKRFTETTSVLVALQTLNRIETLHDLGWLCRDIKSPNFAIGRGNEAGTVFMLDFGFARRYKDNSGNLLPPRNAAALLGTIHYAPLASHYNQEQCRKDDLESWLYMVIEMAAGSLPWANMDALKQHKMIAEAKKFARTAGRAQLFDGCPKEYDELMDVIDNIGFYERPNYHKLASILEAAIERLKIDRYAQLDWQLPGYDLIKRADHIGDLGESNLLSMRLKEAKSEENIHAEKENNNFPLDEPNLISCSSPEMEPVPAGHLPNYEGGDGKGEERTQSNNSFNDAQSPRYHNY</sequence>
<evidence type="ECO:0000313" key="4">
    <source>
        <dbReference type="WBParaSite" id="PDA_v2.g28995.t1"/>
    </source>
</evidence>
<evidence type="ECO:0000259" key="2">
    <source>
        <dbReference type="PROSITE" id="PS50011"/>
    </source>
</evidence>
<keyword evidence="3" id="KW-1185">Reference proteome</keyword>
<feature type="domain" description="Protein kinase" evidence="2">
    <location>
        <begin position="26"/>
        <end position="298"/>
    </location>
</feature>
<dbReference type="Gene3D" id="1.10.510.10">
    <property type="entry name" value="Transferase(Phosphotransferase) domain 1"/>
    <property type="match status" value="1"/>
</dbReference>
<dbReference type="Pfam" id="PF00069">
    <property type="entry name" value="Pkinase"/>
    <property type="match status" value="1"/>
</dbReference>
<feature type="region of interest" description="Disordered" evidence="1">
    <location>
        <begin position="344"/>
        <end position="410"/>
    </location>
</feature>
<evidence type="ECO:0000256" key="1">
    <source>
        <dbReference type="SAM" id="MobiDB-lite"/>
    </source>
</evidence>
<dbReference type="GO" id="GO:0004672">
    <property type="term" value="F:protein kinase activity"/>
    <property type="evidence" value="ECO:0007669"/>
    <property type="project" value="InterPro"/>
</dbReference>
<feature type="compositionally biased region" description="Polar residues" evidence="1">
    <location>
        <begin position="394"/>
        <end position="403"/>
    </location>
</feature>